<gene>
    <name evidence="1" type="ORF">S06H3_34727</name>
</gene>
<evidence type="ECO:0000313" key="1">
    <source>
        <dbReference type="EMBL" id="GAI18663.1"/>
    </source>
</evidence>
<proteinExistence type="predicted"/>
<reference evidence="1" key="1">
    <citation type="journal article" date="2014" name="Front. Microbiol.">
        <title>High frequency of phylogenetically diverse reductive dehalogenase-homologous genes in deep subseafloor sedimentary metagenomes.</title>
        <authorList>
            <person name="Kawai M."/>
            <person name="Futagami T."/>
            <person name="Toyoda A."/>
            <person name="Takaki Y."/>
            <person name="Nishi S."/>
            <person name="Hori S."/>
            <person name="Arai W."/>
            <person name="Tsubouchi T."/>
            <person name="Morono Y."/>
            <person name="Uchiyama I."/>
            <person name="Ito T."/>
            <person name="Fujiyama A."/>
            <person name="Inagaki F."/>
            <person name="Takami H."/>
        </authorList>
    </citation>
    <scope>NUCLEOTIDE SEQUENCE</scope>
    <source>
        <strain evidence="1">Expedition CK06-06</strain>
    </source>
</reference>
<organism evidence="1">
    <name type="scientific">marine sediment metagenome</name>
    <dbReference type="NCBI Taxonomy" id="412755"/>
    <lineage>
        <taxon>unclassified sequences</taxon>
        <taxon>metagenomes</taxon>
        <taxon>ecological metagenomes</taxon>
    </lineage>
</organism>
<dbReference type="AlphaFoldDB" id="X1LHT1"/>
<accession>X1LHT1</accession>
<dbReference type="EMBL" id="BARV01020875">
    <property type="protein sequence ID" value="GAI18663.1"/>
    <property type="molecule type" value="Genomic_DNA"/>
</dbReference>
<name>X1LHT1_9ZZZZ</name>
<protein>
    <recommendedName>
        <fullName evidence="2">Transposase IS200-like domain-containing protein</fullName>
    </recommendedName>
</protein>
<evidence type="ECO:0008006" key="2">
    <source>
        <dbReference type="Google" id="ProtNLM"/>
    </source>
</evidence>
<comment type="caution">
    <text evidence="1">The sequence shown here is derived from an EMBL/GenBank/DDBJ whole genome shotgun (WGS) entry which is preliminary data.</text>
</comment>
<sequence length="47" mass="5707">MIKKSLESRIGKKSNPFSYAHFKGQHWSRQYFRYKKGFIDPVKKTEK</sequence>